<dbReference type="Gene3D" id="3.90.550.10">
    <property type="entry name" value="Spore Coat Polysaccharide Biosynthesis Protein SpsA, Chain A"/>
    <property type="match status" value="1"/>
</dbReference>
<sequence>MKQLSQTNTMVLTDPDYGATMLLDSTARTAEIAALRNSLKNSPAAGDQSSTDLVNGVSVIIPSYRGRDRILVTLQSLIEQALDPASFEIVLVINGEDDGTFGLVTSLREAHPEHNFRILYQSKPSAGAARNLGIMAATFRYLTFLDDDDYVGTAFLSALLESAAPNTVSVAPIINVSSMGEEDLQNALNLQITARGSKTFKFNAVSSILGFNACKLIPTAAARRVSYSEGLRSGEDICFMAKLAVTNNFDAVVASNDASAAYYRVLRDESISRQPLDFDFAVQQRLEVISELEAMRSWDSSANDVLVSGLIRSQSNFVRRYLDEHPQDRAKVVDSVESFDFKDFPWAKINEGTARDLVISYCFAPYSDTSAVIAAKAVVERGNVVDVIYNNMSAVRRKDNNLEAIAGRFVDAAIEVNAPASFSGWSQISEFVEKGIAIADRRDALIGGYRSVYSRVLWPGSHFLAALFKIRHSGVTWTAEFSDPLSTDANGSMRRGDLVRDEAFEVLRRAVTAKGFPALETDSLFTWCEYLTYILADELVFTNTNQLSYMLDHVSDKRLRKMIEKKATVRVHPTLPPRSYRILPSKYPLSEAVVNIAYFGAFYENRGLHEVLTALANSSPEVRRRLRLHVFTNKPDELEGQIHNFGLAGVVKSQGYRPYLEFLNLATQFDVLLVNDVERTGEMSINPFLPSKYSDYKGADKPIWGLVDEGSALSRESLAYMSRVGDGPGALGVINQIHRSRFPSTPRQDLEAGRTGQVHA</sequence>
<accession>A0A0V8IVF3</accession>
<proteinExistence type="predicted"/>
<dbReference type="PANTHER" id="PTHR43685:SF2">
    <property type="entry name" value="GLYCOSYLTRANSFERASE 2-LIKE DOMAIN-CONTAINING PROTEIN"/>
    <property type="match status" value="1"/>
</dbReference>
<dbReference type="InterPro" id="IPR050834">
    <property type="entry name" value="Glycosyltransf_2"/>
</dbReference>
<reference evidence="2 3" key="1">
    <citation type="journal article" date="2014" name="Arch. Microbiol.">
        <title>Arthrobacter enclensis sp. nov., isolated from sediment sample.</title>
        <authorList>
            <person name="Dastager S.G."/>
            <person name="Liu Q."/>
            <person name="Tang S.K."/>
            <person name="Krishnamurthi S."/>
            <person name="Lee J.C."/>
            <person name="Li W.J."/>
        </authorList>
    </citation>
    <scope>NUCLEOTIDE SEQUENCE [LARGE SCALE GENOMIC DNA]</scope>
    <source>
        <strain evidence="2 3">NIO-1008</strain>
    </source>
</reference>
<keyword evidence="3" id="KW-1185">Reference proteome</keyword>
<gene>
    <name evidence="2" type="ORF">AS031_01085</name>
</gene>
<dbReference type="Pfam" id="PF00535">
    <property type="entry name" value="Glycos_transf_2"/>
    <property type="match status" value="1"/>
</dbReference>
<protein>
    <recommendedName>
        <fullName evidence="1">Glycosyltransferase 2-like domain-containing protein</fullName>
    </recommendedName>
</protein>
<dbReference type="InterPro" id="IPR029044">
    <property type="entry name" value="Nucleotide-diphossugar_trans"/>
</dbReference>
<dbReference type="EMBL" id="LNQM01000001">
    <property type="protein sequence ID" value="KSU78679.1"/>
    <property type="molecule type" value="Genomic_DNA"/>
</dbReference>
<evidence type="ECO:0000259" key="1">
    <source>
        <dbReference type="Pfam" id="PF00535"/>
    </source>
</evidence>
<dbReference type="STRING" id="993070.AS031_01085"/>
<comment type="caution">
    <text evidence="2">The sequence shown here is derived from an EMBL/GenBank/DDBJ whole genome shotgun (WGS) entry which is preliminary data.</text>
</comment>
<name>A0A0V8IVF3_9MICC</name>
<dbReference type="SUPFAM" id="SSF53756">
    <property type="entry name" value="UDP-Glycosyltransferase/glycogen phosphorylase"/>
    <property type="match status" value="1"/>
</dbReference>
<dbReference type="CDD" id="cd00761">
    <property type="entry name" value="Glyco_tranf_GTA_type"/>
    <property type="match status" value="1"/>
</dbReference>
<feature type="domain" description="Glycosyltransferase 2-like" evidence="1">
    <location>
        <begin position="58"/>
        <end position="190"/>
    </location>
</feature>
<evidence type="ECO:0000313" key="3">
    <source>
        <dbReference type="Proteomes" id="UP000053199"/>
    </source>
</evidence>
<dbReference type="SUPFAM" id="SSF53448">
    <property type="entry name" value="Nucleotide-diphospho-sugar transferases"/>
    <property type="match status" value="1"/>
</dbReference>
<dbReference type="InterPro" id="IPR001173">
    <property type="entry name" value="Glyco_trans_2-like"/>
</dbReference>
<dbReference type="PANTHER" id="PTHR43685">
    <property type="entry name" value="GLYCOSYLTRANSFERASE"/>
    <property type="match status" value="1"/>
</dbReference>
<evidence type="ECO:0000313" key="2">
    <source>
        <dbReference type="EMBL" id="KSU78679.1"/>
    </source>
</evidence>
<dbReference type="RefSeq" id="WP_058266306.1">
    <property type="nucleotide sequence ID" value="NZ_FMAZ01000001.1"/>
</dbReference>
<dbReference type="Proteomes" id="UP000053199">
    <property type="component" value="Unassembled WGS sequence"/>
</dbReference>
<dbReference type="AlphaFoldDB" id="A0A0V8IVF3"/>
<dbReference type="OrthoDB" id="3171021at2"/>
<organism evidence="2 3">
    <name type="scientific">Pseudarthrobacter enclensis</name>
    <dbReference type="NCBI Taxonomy" id="993070"/>
    <lineage>
        <taxon>Bacteria</taxon>
        <taxon>Bacillati</taxon>
        <taxon>Actinomycetota</taxon>
        <taxon>Actinomycetes</taxon>
        <taxon>Micrococcales</taxon>
        <taxon>Micrococcaceae</taxon>
        <taxon>Pseudarthrobacter</taxon>
    </lineage>
</organism>